<feature type="compositionally biased region" description="Basic residues" evidence="1">
    <location>
        <begin position="340"/>
        <end position="350"/>
    </location>
</feature>
<dbReference type="Pfam" id="PF10021">
    <property type="entry name" value="PARG_cat_microb"/>
    <property type="match status" value="1"/>
</dbReference>
<dbReference type="InterPro" id="IPR019261">
    <property type="entry name" value="PARG_cat_microbial"/>
</dbReference>
<gene>
    <name evidence="3" type="ORF">GPM918_LOCUS30137</name>
    <name evidence="4" type="ORF">SRO942_LOCUS30741</name>
</gene>
<dbReference type="EMBL" id="CAJNOQ010014102">
    <property type="protein sequence ID" value="CAF1334881.1"/>
    <property type="molecule type" value="Genomic_DNA"/>
</dbReference>
<dbReference type="NCBIfam" id="TIGR02452">
    <property type="entry name" value="TIGR02452 family protein"/>
    <property type="match status" value="1"/>
</dbReference>
<dbReference type="PANTHER" id="PTHR35596:SF1">
    <property type="entry name" value="MICROBIAL-TYPE PARG CATALYTIC DOMAIN-CONTAINING PROTEIN"/>
    <property type="match status" value="1"/>
</dbReference>
<reference evidence="3" key="1">
    <citation type="submission" date="2021-02" db="EMBL/GenBank/DDBJ databases">
        <authorList>
            <person name="Nowell W R."/>
        </authorList>
    </citation>
    <scope>NUCLEOTIDE SEQUENCE</scope>
</reference>
<dbReference type="Proteomes" id="UP000663829">
    <property type="component" value="Unassembled WGS sequence"/>
</dbReference>
<dbReference type="Proteomes" id="UP000681722">
    <property type="component" value="Unassembled WGS sequence"/>
</dbReference>
<dbReference type="OrthoDB" id="9985428at2759"/>
<dbReference type="PANTHER" id="PTHR35596">
    <property type="entry name" value="DUF2263 DOMAIN-CONTAINING PROTEIN"/>
    <property type="match status" value="1"/>
</dbReference>
<evidence type="ECO:0000256" key="1">
    <source>
        <dbReference type="SAM" id="MobiDB-lite"/>
    </source>
</evidence>
<keyword evidence="5" id="KW-1185">Reference proteome</keyword>
<dbReference type="InterPro" id="IPR012664">
    <property type="entry name" value="CHP02452"/>
</dbReference>
<accession>A0A815G7C8</accession>
<feature type="region of interest" description="Disordered" evidence="1">
    <location>
        <begin position="333"/>
        <end position="374"/>
    </location>
</feature>
<evidence type="ECO:0000313" key="3">
    <source>
        <dbReference type="EMBL" id="CAF1334881.1"/>
    </source>
</evidence>
<feature type="domain" description="Microbial-type PARG catalytic" evidence="2">
    <location>
        <begin position="35"/>
        <end position="199"/>
    </location>
</feature>
<dbReference type="Gene3D" id="3.40.220.10">
    <property type="entry name" value="Leucine Aminopeptidase, subunit E, domain 1"/>
    <property type="match status" value="1"/>
</dbReference>
<evidence type="ECO:0000313" key="5">
    <source>
        <dbReference type="Proteomes" id="UP000663829"/>
    </source>
</evidence>
<dbReference type="SUPFAM" id="SSF52949">
    <property type="entry name" value="Macro domain-like"/>
    <property type="match status" value="1"/>
</dbReference>
<dbReference type="InterPro" id="IPR043472">
    <property type="entry name" value="Macro_dom-like"/>
</dbReference>
<sequence>MASQLPNTTTTSEQIDFEDASSLISLSRDQRARIAEDTLNKIKAGWYCLHGGSRINLADDITFCKDNSVLYTEDDLQNTTKITLNVDETAITSSTTATCACAKTEVRHCTTLQAAQALVAEMGEDRVGVLNFASAKNPGGGFLRGSNAQEESLARSSSLYLALTQARLFNEYYGYNRRGKKGIYSHRMIYSPRVTIFKDDNGKLLPSPYHVGIVTVPAPNASVIQDADTIRNIMTERIKRLLYVFETSKHDSLVLGAFGCGVFRNSPLDVAVTFRQHLESEEFKNSFKRISFAVLDAEMYQVFKQVFAVNDLSDIQQEIAAISLDNVDHKQYSFKNGNKPYKKGGKRKQKQNSGFKEVQDKTGSNHSEQEGDGE</sequence>
<organism evidence="3 5">
    <name type="scientific">Didymodactylos carnosus</name>
    <dbReference type="NCBI Taxonomy" id="1234261"/>
    <lineage>
        <taxon>Eukaryota</taxon>
        <taxon>Metazoa</taxon>
        <taxon>Spiralia</taxon>
        <taxon>Gnathifera</taxon>
        <taxon>Rotifera</taxon>
        <taxon>Eurotatoria</taxon>
        <taxon>Bdelloidea</taxon>
        <taxon>Philodinida</taxon>
        <taxon>Philodinidae</taxon>
        <taxon>Didymodactylos</taxon>
    </lineage>
</organism>
<proteinExistence type="predicted"/>
<protein>
    <recommendedName>
        <fullName evidence="2">Microbial-type PARG catalytic domain-containing protein</fullName>
    </recommendedName>
</protein>
<comment type="caution">
    <text evidence="3">The sequence shown here is derived from an EMBL/GenBank/DDBJ whole genome shotgun (WGS) entry which is preliminary data.</text>
</comment>
<dbReference type="EMBL" id="CAJOBC010055375">
    <property type="protein sequence ID" value="CAF4191273.1"/>
    <property type="molecule type" value="Genomic_DNA"/>
</dbReference>
<evidence type="ECO:0000259" key="2">
    <source>
        <dbReference type="Pfam" id="PF10021"/>
    </source>
</evidence>
<name>A0A815G7C8_9BILA</name>
<evidence type="ECO:0000313" key="4">
    <source>
        <dbReference type="EMBL" id="CAF4191273.1"/>
    </source>
</evidence>
<dbReference type="AlphaFoldDB" id="A0A815G7C8"/>